<reference evidence="1 2" key="1">
    <citation type="submission" date="2019-03" db="EMBL/GenBank/DDBJ databases">
        <title>First draft genome of Liparis tanakae, snailfish: a comprehensive survey of snailfish specific genes.</title>
        <authorList>
            <person name="Kim W."/>
            <person name="Song I."/>
            <person name="Jeong J.-H."/>
            <person name="Kim D."/>
            <person name="Kim S."/>
            <person name="Ryu S."/>
            <person name="Song J.Y."/>
            <person name="Lee S.K."/>
        </authorList>
    </citation>
    <scope>NUCLEOTIDE SEQUENCE [LARGE SCALE GENOMIC DNA]</scope>
    <source>
        <tissue evidence="1">Muscle</tissue>
    </source>
</reference>
<protein>
    <submittedName>
        <fullName evidence="1">Uncharacterized protein</fullName>
    </submittedName>
</protein>
<proteinExistence type="predicted"/>
<comment type="caution">
    <text evidence="1">The sequence shown here is derived from an EMBL/GenBank/DDBJ whole genome shotgun (WGS) entry which is preliminary data.</text>
</comment>
<dbReference type="EMBL" id="SRLO01001617">
    <property type="protein sequence ID" value="TNN36450.1"/>
    <property type="molecule type" value="Genomic_DNA"/>
</dbReference>
<keyword evidence="2" id="KW-1185">Reference proteome</keyword>
<dbReference type="AlphaFoldDB" id="A0A4Z2F6H3"/>
<sequence length="122" mass="13714">MQSGRLNDSRRAELTLHRPDGPYLIISHAAGCSTRIDACRLDVGSRGRSLLMIRGGACQEQQREDKESRCAGGGGFFVWERNKRLPYYSAHDKRVVLNGTSVLLQVSDRSWFLLLGHREAVK</sequence>
<evidence type="ECO:0000313" key="2">
    <source>
        <dbReference type="Proteomes" id="UP000314294"/>
    </source>
</evidence>
<name>A0A4Z2F6H3_9TELE</name>
<gene>
    <name evidence="1" type="ORF">EYF80_053392</name>
</gene>
<organism evidence="1 2">
    <name type="scientific">Liparis tanakae</name>
    <name type="common">Tanaka's snailfish</name>
    <dbReference type="NCBI Taxonomy" id="230148"/>
    <lineage>
        <taxon>Eukaryota</taxon>
        <taxon>Metazoa</taxon>
        <taxon>Chordata</taxon>
        <taxon>Craniata</taxon>
        <taxon>Vertebrata</taxon>
        <taxon>Euteleostomi</taxon>
        <taxon>Actinopterygii</taxon>
        <taxon>Neopterygii</taxon>
        <taxon>Teleostei</taxon>
        <taxon>Neoteleostei</taxon>
        <taxon>Acanthomorphata</taxon>
        <taxon>Eupercaria</taxon>
        <taxon>Perciformes</taxon>
        <taxon>Cottioidei</taxon>
        <taxon>Cottales</taxon>
        <taxon>Liparidae</taxon>
        <taxon>Liparis</taxon>
    </lineage>
</organism>
<accession>A0A4Z2F6H3</accession>
<dbReference type="Proteomes" id="UP000314294">
    <property type="component" value="Unassembled WGS sequence"/>
</dbReference>
<evidence type="ECO:0000313" key="1">
    <source>
        <dbReference type="EMBL" id="TNN36450.1"/>
    </source>
</evidence>